<name>A0A372FXP1_9ACTN</name>
<evidence type="ECO:0000313" key="1">
    <source>
        <dbReference type="EMBL" id="RFS45555.1"/>
    </source>
</evidence>
<dbReference type="EMBL" id="QVFU01000015">
    <property type="protein sequence ID" value="RFS45555.1"/>
    <property type="molecule type" value="Genomic_DNA"/>
</dbReference>
<evidence type="ECO:0000313" key="2">
    <source>
        <dbReference type="Proteomes" id="UP000262621"/>
    </source>
</evidence>
<dbReference type="Proteomes" id="UP000262621">
    <property type="component" value="Unassembled WGS sequence"/>
</dbReference>
<organism evidence="1 2">
    <name type="scientific">Micromonospora craniellae</name>
    <dbReference type="NCBI Taxonomy" id="2294034"/>
    <lineage>
        <taxon>Bacteria</taxon>
        <taxon>Bacillati</taxon>
        <taxon>Actinomycetota</taxon>
        <taxon>Actinomycetes</taxon>
        <taxon>Micromonosporales</taxon>
        <taxon>Micromonosporaceae</taxon>
        <taxon>Micromonospora</taxon>
    </lineage>
</organism>
<proteinExistence type="predicted"/>
<reference evidence="1 2" key="1">
    <citation type="submission" date="2018-08" db="EMBL/GenBank/DDBJ databases">
        <title>Verrucosispora craniellae sp. nov., isolated from a marine sponge in the South China Sea.</title>
        <authorList>
            <person name="Li L."/>
            <person name="Lin H.W."/>
        </authorList>
    </citation>
    <scope>NUCLEOTIDE SEQUENCE [LARGE SCALE GENOMIC DNA]</scope>
    <source>
        <strain evidence="1 2">LHW63014</strain>
    </source>
</reference>
<protein>
    <submittedName>
        <fullName evidence="1">Uncharacterized protein</fullName>
    </submittedName>
</protein>
<dbReference type="RefSeq" id="WP_117228749.1">
    <property type="nucleotide sequence ID" value="NZ_QVFU01000015.1"/>
</dbReference>
<keyword evidence="2" id="KW-1185">Reference proteome</keyword>
<dbReference type="AlphaFoldDB" id="A0A372FXP1"/>
<comment type="caution">
    <text evidence="1">The sequence shown here is derived from an EMBL/GenBank/DDBJ whole genome shotgun (WGS) entry which is preliminary data.</text>
</comment>
<gene>
    <name evidence="1" type="ORF">D0Q02_15745</name>
</gene>
<sequence length="105" mass="11217">MTDYIAADPDVLLAGGADMTDVARVILKLAEDIEWTSRAFDYSAHGEDAFTATLDRSYRPTAEACRDFVRMLSDFVNSRAEAVVGSGQILGGADNAATDVAAGRR</sequence>
<accession>A0A372FXP1</accession>